<sequence>MSPTTTQPSVTKRRSAAKRHIVSSTDEEADDTRFQPSTGKRARTAETDDSQVDIVDTPTEESRFLPDGTPPLSHPTRPKKNTKKSAPKPKQVVHSDDDGDFGADANVEDDPVDIDFPSSDLDDDNLEVDSTSKRGRTKATSSKNTAAKGKLGPPKSAKGKTHKEKEIFIKDERKLLALPSSTPRASSATTHTETTAQEEPASVVPSASSKSVPDTTATQGAAEKDAANPPVPKRRKLPTITKTRQPGAVGTTPALSNPTTTTKPSGPLPPSTGDLVKPPLPSIQQRKTALSGTQDFDLRQPNIYAELFKPGGASAPGSSLTRREKEEERRKELNRMRDEARAKRAEEAKITFDLQAQAEKIARFERRLRGENSSALHPNFLAAKFRDEWEIERRRRRDGGGTSRDEGDTHSVTH</sequence>
<proteinExistence type="predicted"/>
<feature type="compositionally biased region" description="Low complexity" evidence="1">
    <location>
        <begin position="176"/>
        <end position="213"/>
    </location>
</feature>
<dbReference type="HOGENOM" id="CLU_047277_0_0_1"/>
<feature type="compositionally biased region" description="Low complexity" evidence="1">
    <location>
        <begin position="251"/>
        <end position="262"/>
    </location>
</feature>
<keyword evidence="3" id="KW-1185">Reference proteome</keyword>
<dbReference type="Proteomes" id="UP000054217">
    <property type="component" value="Unassembled WGS sequence"/>
</dbReference>
<organism evidence="2 3">
    <name type="scientific">Pisolithus tinctorius Marx 270</name>
    <dbReference type="NCBI Taxonomy" id="870435"/>
    <lineage>
        <taxon>Eukaryota</taxon>
        <taxon>Fungi</taxon>
        <taxon>Dikarya</taxon>
        <taxon>Basidiomycota</taxon>
        <taxon>Agaricomycotina</taxon>
        <taxon>Agaricomycetes</taxon>
        <taxon>Agaricomycetidae</taxon>
        <taxon>Boletales</taxon>
        <taxon>Sclerodermatineae</taxon>
        <taxon>Pisolithaceae</taxon>
        <taxon>Pisolithus</taxon>
    </lineage>
</organism>
<feature type="region of interest" description="Disordered" evidence="1">
    <location>
        <begin position="1"/>
        <end position="345"/>
    </location>
</feature>
<feature type="compositionally biased region" description="Acidic residues" evidence="1">
    <location>
        <begin position="97"/>
        <end position="113"/>
    </location>
</feature>
<dbReference type="InParanoid" id="A0A0C3PVR3"/>
<feature type="compositionally biased region" description="Basic and acidic residues" evidence="1">
    <location>
        <begin position="403"/>
        <end position="414"/>
    </location>
</feature>
<feature type="compositionally biased region" description="Polar residues" evidence="1">
    <location>
        <begin position="1"/>
        <end position="10"/>
    </location>
</feature>
<reference evidence="2 3" key="1">
    <citation type="submission" date="2014-04" db="EMBL/GenBank/DDBJ databases">
        <authorList>
            <consortium name="DOE Joint Genome Institute"/>
            <person name="Kuo A."/>
            <person name="Kohler A."/>
            <person name="Costa M.D."/>
            <person name="Nagy L.G."/>
            <person name="Floudas D."/>
            <person name="Copeland A."/>
            <person name="Barry K.W."/>
            <person name="Cichocki N."/>
            <person name="Veneault-Fourrey C."/>
            <person name="LaButti K."/>
            <person name="Lindquist E.A."/>
            <person name="Lipzen A."/>
            <person name="Lundell T."/>
            <person name="Morin E."/>
            <person name="Murat C."/>
            <person name="Sun H."/>
            <person name="Tunlid A."/>
            <person name="Henrissat B."/>
            <person name="Grigoriev I.V."/>
            <person name="Hibbett D.S."/>
            <person name="Martin F."/>
            <person name="Nordberg H.P."/>
            <person name="Cantor M.N."/>
            <person name="Hua S.X."/>
        </authorList>
    </citation>
    <scope>NUCLEOTIDE SEQUENCE [LARGE SCALE GENOMIC DNA]</scope>
    <source>
        <strain evidence="2 3">Marx 270</strain>
    </source>
</reference>
<protein>
    <submittedName>
        <fullName evidence="2">Uncharacterized protein</fullName>
    </submittedName>
</protein>
<dbReference type="OrthoDB" id="3362703at2759"/>
<feature type="compositionally biased region" description="Basic residues" evidence="1">
    <location>
        <begin position="76"/>
        <end position="87"/>
    </location>
</feature>
<evidence type="ECO:0000313" key="3">
    <source>
        <dbReference type="Proteomes" id="UP000054217"/>
    </source>
</evidence>
<feature type="compositionally biased region" description="Basic and acidic residues" evidence="1">
    <location>
        <begin position="321"/>
        <end position="345"/>
    </location>
</feature>
<dbReference type="EMBL" id="KN831946">
    <property type="protein sequence ID" value="KIO13361.1"/>
    <property type="molecule type" value="Genomic_DNA"/>
</dbReference>
<feature type="compositionally biased region" description="Polar residues" evidence="1">
    <location>
        <begin position="282"/>
        <end position="294"/>
    </location>
</feature>
<feature type="compositionally biased region" description="Basic residues" evidence="1">
    <location>
        <begin position="11"/>
        <end position="21"/>
    </location>
</feature>
<evidence type="ECO:0000256" key="1">
    <source>
        <dbReference type="SAM" id="MobiDB-lite"/>
    </source>
</evidence>
<name>A0A0C3PVR3_PISTI</name>
<gene>
    <name evidence="2" type="ORF">M404DRAFT_572606</name>
</gene>
<feature type="compositionally biased region" description="Basic and acidic residues" evidence="1">
    <location>
        <begin position="163"/>
        <end position="175"/>
    </location>
</feature>
<feature type="region of interest" description="Disordered" evidence="1">
    <location>
        <begin position="393"/>
        <end position="414"/>
    </location>
</feature>
<accession>A0A0C3PVR3</accession>
<evidence type="ECO:0000313" key="2">
    <source>
        <dbReference type="EMBL" id="KIO13361.1"/>
    </source>
</evidence>
<reference evidence="3" key="2">
    <citation type="submission" date="2015-01" db="EMBL/GenBank/DDBJ databases">
        <title>Evolutionary Origins and Diversification of the Mycorrhizal Mutualists.</title>
        <authorList>
            <consortium name="DOE Joint Genome Institute"/>
            <consortium name="Mycorrhizal Genomics Consortium"/>
            <person name="Kohler A."/>
            <person name="Kuo A."/>
            <person name="Nagy L.G."/>
            <person name="Floudas D."/>
            <person name="Copeland A."/>
            <person name="Barry K.W."/>
            <person name="Cichocki N."/>
            <person name="Veneault-Fourrey C."/>
            <person name="LaButti K."/>
            <person name="Lindquist E.A."/>
            <person name="Lipzen A."/>
            <person name="Lundell T."/>
            <person name="Morin E."/>
            <person name="Murat C."/>
            <person name="Riley R."/>
            <person name="Ohm R."/>
            <person name="Sun H."/>
            <person name="Tunlid A."/>
            <person name="Henrissat B."/>
            <person name="Grigoriev I.V."/>
            <person name="Hibbett D.S."/>
            <person name="Martin F."/>
        </authorList>
    </citation>
    <scope>NUCLEOTIDE SEQUENCE [LARGE SCALE GENOMIC DNA]</scope>
    <source>
        <strain evidence="3">Marx 270</strain>
    </source>
</reference>
<dbReference type="AlphaFoldDB" id="A0A0C3PVR3"/>